<keyword evidence="1" id="KW-0812">Transmembrane</keyword>
<feature type="transmembrane region" description="Helical" evidence="1">
    <location>
        <begin position="185"/>
        <end position="203"/>
    </location>
</feature>
<feature type="transmembrane region" description="Helical" evidence="1">
    <location>
        <begin position="247"/>
        <end position="267"/>
    </location>
</feature>
<dbReference type="Proteomes" id="UP000523863">
    <property type="component" value="Unassembled WGS sequence"/>
</dbReference>
<reference evidence="3 4" key="1">
    <citation type="submission" date="2020-08" db="EMBL/GenBank/DDBJ databases">
        <title>Sequencing the genomes of 1000 actinobacteria strains.</title>
        <authorList>
            <person name="Klenk H.-P."/>
        </authorList>
    </citation>
    <scope>NUCLEOTIDE SEQUENCE [LARGE SCALE GENOMIC DNA]</scope>
    <source>
        <strain evidence="3 4">DSM 23694</strain>
    </source>
</reference>
<name>A0A7W8YAX7_9MICC</name>
<dbReference type="InterPro" id="IPR002656">
    <property type="entry name" value="Acyl_transf_3_dom"/>
</dbReference>
<feature type="transmembrane region" description="Helical" evidence="1">
    <location>
        <begin position="302"/>
        <end position="322"/>
    </location>
</feature>
<gene>
    <name evidence="3" type="ORF">BKA12_001264</name>
</gene>
<feature type="transmembrane region" description="Helical" evidence="1">
    <location>
        <begin position="58"/>
        <end position="77"/>
    </location>
</feature>
<feature type="transmembrane region" description="Helical" evidence="1">
    <location>
        <begin position="273"/>
        <end position="290"/>
    </location>
</feature>
<dbReference type="EMBL" id="JACHBL010000001">
    <property type="protein sequence ID" value="MBB5598184.1"/>
    <property type="molecule type" value="Genomic_DNA"/>
</dbReference>
<proteinExistence type="predicted"/>
<dbReference type="InterPro" id="IPR050879">
    <property type="entry name" value="Acyltransferase_3"/>
</dbReference>
<feature type="transmembrane region" description="Helical" evidence="1">
    <location>
        <begin position="223"/>
        <end position="240"/>
    </location>
</feature>
<organism evidence="3 4">
    <name type="scientific">Neomicrococcus lactis</name>
    <dbReference type="NCBI Taxonomy" id="732241"/>
    <lineage>
        <taxon>Bacteria</taxon>
        <taxon>Bacillati</taxon>
        <taxon>Actinomycetota</taxon>
        <taxon>Actinomycetes</taxon>
        <taxon>Micrococcales</taxon>
        <taxon>Micrococcaceae</taxon>
        <taxon>Neomicrococcus</taxon>
    </lineage>
</organism>
<keyword evidence="1" id="KW-0472">Membrane</keyword>
<dbReference type="AlphaFoldDB" id="A0A7W8YAX7"/>
<comment type="caution">
    <text evidence="3">The sequence shown here is derived from an EMBL/GenBank/DDBJ whole genome shotgun (WGS) entry which is preliminary data.</text>
</comment>
<feature type="transmembrane region" description="Helical" evidence="1">
    <location>
        <begin position="328"/>
        <end position="347"/>
    </location>
</feature>
<dbReference type="Pfam" id="PF01757">
    <property type="entry name" value="Acyl_transf_3"/>
    <property type="match status" value="1"/>
</dbReference>
<protein>
    <submittedName>
        <fullName evidence="3">Peptidoglycan/LPS O-acetylase OafA/YrhL</fullName>
    </submittedName>
</protein>
<evidence type="ECO:0000256" key="1">
    <source>
        <dbReference type="SAM" id="Phobius"/>
    </source>
</evidence>
<evidence type="ECO:0000313" key="3">
    <source>
        <dbReference type="EMBL" id="MBB5598184.1"/>
    </source>
</evidence>
<feature type="transmembrane region" description="Helical" evidence="1">
    <location>
        <begin position="89"/>
        <end position="110"/>
    </location>
</feature>
<evidence type="ECO:0000313" key="4">
    <source>
        <dbReference type="Proteomes" id="UP000523863"/>
    </source>
</evidence>
<accession>A0A7W8YAX7</accession>
<feature type="transmembrane region" description="Helical" evidence="1">
    <location>
        <begin position="159"/>
        <end position="178"/>
    </location>
</feature>
<feature type="domain" description="Acyltransferase 3" evidence="2">
    <location>
        <begin position="20"/>
        <end position="343"/>
    </location>
</feature>
<feature type="transmembrane region" description="Helical" evidence="1">
    <location>
        <begin position="20"/>
        <end position="38"/>
    </location>
</feature>
<keyword evidence="1" id="KW-1133">Transmembrane helix</keyword>
<sequence>MPQPANRPTLHAKLSSSDNALGAVRLMLAVLVIFGHAFPLGGFQSFQFGPFIHSGLHGAAVDGFFVISGYLIFASALRTRTLAYFWRRFLRIYPGYLVAILVTAFLFAPLGSVLEAGTKWEAASAIHYVTGALDLKPSQDGIENTLNQVPWPHTWNGSLWTLFYEALAYVGVAVLCVANPVRTRVHIIVPALTLMATLAYVTLPPTFFSSTFSSAFGAIADNGLRLWTHFLWGMLAYVAGKHIRFNRISFFGSTVLFLFLTHTSVLPETSGKIVGLISLVVAVLSAGSVLKTRIGSNTDLSYGIYIYAFPVQQLLILCGIANFGWLVTALSCVSITAVLALLSWKFVELPAINLKHLVPARHW</sequence>
<evidence type="ECO:0000259" key="2">
    <source>
        <dbReference type="Pfam" id="PF01757"/>
    </source>
</evidence>
<dbReference type="RefSeq" id="WP_183641567.1">
    <property type="nucleotide sequence ID" value="NZ_JACHBL010000001.1"/>
</dbReference>
<keyword evidence="4" id="KW-1185">Reference proteome</keyword>
<dbReference type="GO" id="GO:0016747">
    <property type="term" value="F:acyltransferase activity, transferring groups other than amino-acyl groups"/>
    <property type="evidence" value="ECO:0007669"/>
    <property type="project" value="InterPro"/>
</dbReference>
<dbReference type="PANTHER" id="PTHR23028">
    <property type="entry name" value="ACETYLTRANSFERASE"/>
    <property type="match status" value="1"/>
</dbReference>